<accession>A0ABU8WS96</accession>
<evidence type="ECO:0000313" key="1">
    <source>
        <dbReference type="EMBL" id="MEJ8850229.1"/>
    </source>
</evidence>
<sequence length="128" mass="13926">MSTRLAMRLASGRRAIVFAMLLAFAFSQLSMVVHLSNFVGARSGAQHALLHWQGTPHHHHDDGSIGSDHSVESHQHVSLDGCLNAIAMQCDLLVDFGPHPLVPPASHDELAKPWPYLDGPMRPPSLPT</sequence>
<name>A0ABU8WS96_9BURK</name>
<protein>
    <recommendedName>
        <fullName evidence="3">DUF2946 domain-containing protein</fullName>
    </recommendedName>
</protein>
<gene>
    <name evidence="1" type="ORF">WKW82_26565</name>
</gene>
<proteinExistence type="predicted"/>
<keyword evidence="2" id="KW-1185">Reference proteome</keyword>
<reference evidence="1 2" key="1">
    <citation type="submission" date="2024-03" db="EMBL/GenBank/DDBJ databases">
        <title>Novel species of the genus Variovorax.</title>
        <authorList>
            <person name="Liu Q."/>
            <person name="Xin Y.-H."/>
        </authorList>
    </citation>
    <scope>NUCLEOTIDE SEQUENCE [LARGE SCALE GENOMIC DNA]</scope>
    <source>
        <strain evidence="1 2">KACC 18900</strain>
    </source>
</reference>
<dbReference type="Proteomes" id="UP001385892">
    <property type="component" value="Unassembled WGS sequence"/>
</dbReference>
<comment type="caution">
    <text evidence="1">The sequence shown here is derived from an EMBL/GenBank/DDBJ whole genome shotgun (WGS) entry which is preliminary data.</text>
</comment>
<evidence type="ECO:0008006" key="3">
    <source>
        <dbReference type="Google" id="ProtNLM"/>
    </source>
</evidence>
<organism evidence="1 2">
    <name type="scientific">Variovorax rhizosphaerae</name>
    <dbReference type="NCBI Taxonomy" id="1836200"/>
    <lineage>
        <taxon>Bacteria</taxon>
        <taxon>Pseudomonadati</taxon>
        <taxon>Pseudomonadota</taxon>
        <taxon>Betaproteobacteria</taxon>
        <taxon>Burkholderiales</taxon>
        <taxon>Comamonadaceae</taxon>
        <taxon>Variovorax</taxon>
    </lineage>
</organism>
<evidence type="ECO:0000313" key="2">
    <source>
        <dbReference type="Proteomes" id="UP001385892"/>
    </source>
</evidence>
<dbReference type="EMBL" id="JBBKZT010000013">
    <property type="protein sequence ID" value="MEJ8850229.1"/>
    <property type="molecule type" value="Genomic_DNA"/>
</dbReference>
<dbReference type="RefSeq" id="WP_340345483.1">
    <property type="nucleotide sequence ID" value="NZ_JBBKZT010000013.1"/>
</dbReference>